<sequence>MNKNIFKVIYFLAATSLLFSAQVSAFDKKGNVTVRNKEFKVNGIMAWSEAKKNGFRFYPQGATGSLDGQDTRSFNYFKRGNKVIGYKPNGSQVLGGVNLLVHNSYNAKYGKQELFANFHIFAKRKLKRGWRIKEIKLNGSYRWLKKYKANTNEISTVVKVVKPKGSNTAAKAMIKEIVLIGPVNGRWQDAFDI</sequence>
<feature type="chain" id="PRO_5021743126" description="WG repeat-containing protein" evidence="1">
    <location>
        <begin position="26"/>
        <end position="193"/>
    </location>
</feature>
<dbReference type="Proteomes" id="UP000317839">
    <property type="component" value="Unassembled WGS sequence"/>
</dbReference>
<accession>A0A545TCM1</accession>
<feature type="signal peptide" evidence="1">
    <location>
        <begin position="1"/>
        <end position="25"/>
    </location>
</feature>
<organism evidence="2 3">
    <name type="scientific">Aliikangiella marina</name>
    <dbReference type="NCBI Taxonomy" id="1712262"/>
    <lineage>
        <taxon>Bacteria</taxon>
        <taxon>Pseudomonadati</taxon>
        <taxon>Pseudomonadota</taxon>
        <taxon>Gammaproteobacteria</taxon>
        <taxon>Oceanospirillales</taxon>
        <taxon>Pleioneaceae</taxon>
        <taxon>Aliikangiella</taxon>
    </lineage>
</organism>
<dbReference type="AlphaFoldDB" id="A0A545TCM1"/>
<name>A0A545TCM1_9GAMM</name>
<evidence type="ECO:0000313" key="2">
    <source>
        <dbReference type="EMBL" id="TQV74941.1"/>
    </source>
</evidence>
<reference evidence="2 3" key="1">
    <citation type="submission" date="2019-06" db="EMBL/GenBank/DDBJ databases">
        <title>Draft genome of Aliikangiella marina GYP-15.</title>
        <authorList>
            <person name="Wang G."/>
        </authorList>
    </citation>
    <scope>NUCLEOTIDE SEQUENCE [LARGE SCALE GENOMIC DNA]</scope>
    <source>
        <strain evidence="2 3">GYP-15</strain>
    </source>
</reference>
<gene>
    <name evidence="2" type="ORF">FLL45_08255</name>
</gene>
<evidence type="ECO:0000256" key="1">
    <source>
        <dbReference type="SAM" id="SignalP"/>
    </source>
</evidence>
<comment type="caution">
    <text evidence="2">The sequence shown here is derived from an EMBL/GenBank/DDBJ whole genome shotgun (WGS) entry which is preliminary data.</text>
</comment>
<protein>
    <recommendedName>
        <fullName evidence="4">WG repeat-containing protein</fullName>
    </recommendedName>
</protein>
<dbReference type="OrthoDB" id="9881108at2"/>
<evidence type="ECO:0008006" key="4">
    <source>
        <dbReference type="Google" id="ProtNLM"/>
    </source>
</evidence>
<keyword evidence="3" id="KW-1185">Reference proteome</keyword>
<keyword evidence="1" id="KW-0732">Signal</keyword>
<evidence type="ECO:0000313" key="3">
    <source>
        <dbReference type="Proteomes" id="UP000317839"/>
    </source>
</evidence>
<proteinExistence type="predicted"/>
<dbReference type="EMBL" id="VIKR01000002">
    <property type="protein sequence ID" value="TQV74941.1"/>
    <property type="molecule type" value="Genomic_DNA"/>
</dbReference>
<dbReference type="RefSeq" id="WP_142941559.1">
    <property type="nucleotide sequence ID" value="NZ_VIKR01000002.1"/>
</dbReference>